<accession>A0ACC2JIK3</accession>
<keyword evidence="2" id="KW-1185">Reference proteome</keyword>
<evidence type="ECO:0000313" key="2">
    <source>
        <dbReference type="Proteomes" id="UP001153332"/>
    </source>
</evidence>
<organism evidence="1 2">
    <name type="scientific">Lasiodiplodia mahajangana</name>
    <dbReference type="NCBI Taxonomy" id="1108764"/>
    <lineage>
        <taxon>Eukaryota</taxon>
        <taxon>Fungi</taxon>
        <taxon>Dikarya</taxon>
        <taxon>Ascomycota</taxon>
        <taxon>Pezizomycotina</taxon>
        <taxon>Dothideomycetes</taxon>
        <taxon>Dothideomycetes incertae sedis</taxon>
        <taxon>Botryosphaeriales</taxon>
        <taxon>Botryosphaeriaceae</taxon>
        <taxon>Lasiodiplodia</taxon>
    </lineage>
</organism>
<sequence>MEAQPSKETRYDIDPDPASSSDLDEEEVTIVRVTPVKWRVTTRATSPISISSSSSPSPSPGNPVSQEDIDEKPPITSLAPDSDEEDLATLLRKPRKSRGVQDKPYQSHSSSHLLLRRKDRKRPRPSDSEGKAGTQKTRAPALITFTVKGNKHVAPNPAPKIPSSNNTRNHELPNTGKSRSEAPKPSTHRVAPPVAKKRRLDSPNPAATLYYSNRNRQEYLKGNDTERISITQRAKNQTTDSNTSPRNGIAASQDDRHDSSGSKFGQTGSRAHSNVATAQRTKTHTEQSTAGQKPKSQTKNPQTSKTNRLAPFRQANKKFSDNYDDSCLPDSDIPEEETRPKIST</sequence>
<reference evidence="1" key="1">
    <citation type="submission" date="2022-12" db="EMBL/GenBank/DDBJ databases">
        <title>Genome Sequence of Lasiodiplodia mahajangana.</title>
        <authorList>
            <person name="Buettner E."/>
        </authorList>
    </citation>
    <scope>NUCLEOTIDE SEQUENCE</scope>
    <source>
        <strain evidence="1">VT137</strain>
    </source>
</reference>
<evidence type="ECO:0000313" key="1">
    <source>
        <dbReference type="EMBL" id="KAJ8127271.1"/>
    </source>
</evidence>
<proteinExistence type="predicted"/>
<protein>
    <submittedName>
        <fullName evidence="1">Uncharacterized protein</fullName>
    </submittedName>
</protein>
<comment type="caution">
    <text evidence="1">The sequence shown here is derived from an EMBL/GenBank/DDBJ whole genome shotgun (WGS) entry which is preliminary data.</text>
</comment>
<name>A0ACC2JIK3_9PEZI</name>
<dbReference type="EMBL" id="JAPUUL010001490">
    <property type="protein sequence ID" value="KAJ8127271.1"/>
    <property type="molecule type" value="Genomic_DNA"/>
</dbReference>
<gene>
    <name evidence="1" type="ORF">O1611_g6368</name>
</gene>
<dbReference type="Proteomes" id="UP001153332">
    <property type="component" value="Unassembled WGS sequence"/>
</dbReference>